<evidence type="ECO:0000256" key="3">
    <source>
        <dbReference type="ARBA" id="ARBA00022692"/>
    </source>
</evidence>
<keyword evidence="5 7" id="KW-0472">Membrane</keyword>
<evidence type="ECO:0008006" key="10">
    <source>
        <dbReference type="Google" id="ProtNLM"/>
    </source>
</evidence>
<evidence type="ECO:0000313" key="8">
    <source>
        <dbReference type="EMBL" id="KAK8763564.1"/>
    </source>
</evidence>
<dbReference type="InterPro" id="IPR052983">
    <property type="entry name" value="MFS_Riboflavin_Transporter"/>
</dbReference>
<evidence type="ECO:0000256" key="2">
    <source>
        <dbReference type="ARBA" id="ARBA00022448"/>
    </source>
</evidence>
<evidence type="ECO:0000256" key="1">
    <source>
        <dbReference type="ARBA" id="ARBA00004141"/>
    </source>
</evidence>
<evidence type="ECO:0000256" key="6">
    <source>
        <dbReference type="SAM" id="MobiDB-lite"/>
    </source>
</evidence>
<dbReference type="InterPro" id="IPR036259">
    <property type="entry name" value="MFS_trans_sf"/>
</dbReference>
<dbReference type="AlphaFoldDB" id="A0AAQ4DM74"/>
<evidence type="ECO:0000256" key="5">
    <source>
        <dbReference type="ARBA" id="ARBA00023136"/>
    </source>
</evidence>
<evidence type="ECO:0000313" key="9">
    <source>
        <dbReference type="Proteomes" id="UP001321473"/>
    </source>
</evidence>
<protein>
    <recommendedName>
        <fullName evidence="10">Monocarboxylate transporter</fullName>
    </recommendedName>
</protein>
<organism evidence="8 9">
    <name type="scientific">Amblyomma americanum</name>
    <name type="common">Lone star tick</name>
    <dbReference type="NCBI Taxonomy" id="6943"/>
    <lineage>
        <taxon>Eukaryota</taxon>
        <taxon>Metazoa</taxon>
        <taxon>Ecdysozoa</taxon>
        <taxon>Arthropoda</taxon>
        <taxon>Chelicerata</taxon>
        <taxon>Arachnida</taxon>
        <taxon>Acari</taxon>
        <taxon>Parasitiformes</taxon>
        <taxon>Ixodida</taxon>
        <taxon>Ixodoidea</taxon>
        <taxon>Ixodidae</taxon>
        <taxon>Amblyomminae</taxon>
        <taxon>Amblyomma</taxon>
    </lineage>
</organism>
<dbReference type="PANTHER" id="PTHR43385:SF1">
    <property type="entry name" value="RIBOFLAVIN TRANSPORTER RIBJ"/>
    <property type="match status" value="1"/>
</dbReference>
<comment type="subcellular location">
    <subcellularLocation>
        <location evidence="1">Membrane</location>
        <topology evidence="1">Multi-pass membrane protein</topology>
    </subcellularLocation>
</comment>
<evidence type="ECO:0000256" key="4">
    <source>
        <dbReference type="ARBA" id="ARBA00022989"/>
    </source>
</evidence>
<dbReference type="GO" id="GO:0016020">
    <property type="term" value="C:membrane"/>
    <property type="evidence" value="ECO:0007669"/>
    <property type="project" value="UniProtKB-SubCell"/>
</dbReference>
<dbReference type="Gene3D" id="1.20.1250.20">
    <property type="entry name" value="MFS general substrate transporter like domains"/>
    <property type="match status" value="1"/>
</dbReference>
<gene>
    <name evidence="8" type="ORF">V5799_033828</name>
</gene>
<proteinExistence type="predicted"/>
<comment type="caution">
    <text evidence="8">The sequence shown here is derived from an EMBL/GenBank/DDBJ whole genome shotgun (WGS) entry which is preliminary data.</text>
</comment>
<feature type="compositionally biased region" description="Polar residues" evidence="6">
    <location>
        <begin position="14"/>
        <end position="29"/>
    </location>
</feature>
<feature type="transmembrane region" description="Helical" evidence="7">
    <location>
        <begin position="208"/>
        <end position="231"/>
    </location>
</feature>
<sequence length="240" mass="25643">MLIKYPRPCCLRFSKSTSQGGDVGTNLNKESVESGGKDAAPPCSQPQQQLEPPSTSPENQLETSTSSENRITDIALASFKSLPFYVMVLYSVVTEYVFVTFSITVVAYAVDKGWKLQKGNQLVIYNAMGLLAGRVAAPFATDKIRFSRCPVAVASMSAAAGLFLLLPMVTTFAGLAVLACLMGVVMNYILCIKTVLMGDYMVVEGGSFCCGVAGIPAIPVWLAGPSVIGFFRDTKGSYDL</sequence>
<reference evidence="8 9" key="1">
    <citation type="journal article" date="2023" name="Arcadia Sci">
        <title>De novo assembly of a long-read Amblyomma americanum tick genome.</title>
        <authorList>
            <person name="Chou S."/>
            <person name="Poskanzer K.E."/>
            <person name="Rollins M."/>
            <person name="Thuy-Boun P.S."/>
        </authorList>
    </citation>
    <scope>NUCLEOTIDE SEQUENCE [LARGE SCALE GENOMIC DNA]</scope>
    <source>
        <strain evidence="8">F_SG_1</strain>
        <tissue evidence="8">Salivary glands</tissue>
    </source>
</reference>
<accession>A0AAQ4DM74</accession>
<keyword evidence="3 7" id="KW-0812">Transmembrane</keyword>
<dbReference type="SUPFAM" id="SSF103473">
    <property type="entry name" value="MFS general substrate transporter"/>
    <property type="match status" value="1"/>
</dbReference>
<name>A0AAQ4DM74_AMBAM</name>
<dbReference type="EMBL" id="JARKHS020029219">
    <property type="protein sequence ID" value="KAK8763564.1"/>
    <property type="molecule type" value="Genomic_DNA"/>
</dbReference>
<keyword evidence="9" id="KW-1185">Reference proteome</keyword>
<feature type="region of interest" description="Disordered" evidence="6">
    <location>
        <begin position="14"/>
        <end position="67"/>
    </location>
</feature>
<dbReference type="PANTHER" id="PTHR43385">
    <property type="entry name" value="RIBOFLAVIN TRANSPORTER RIBJ"/>
    <property type="match status" value="1"/>
</dbReference>
<keyword evidence="4 7" id="KW-1133">Transmembrane helix</keyword>
<feature type="transmembrane region" description="Helical" evidence="7">
    <location>
        <begin position="84"/>
        <end position="110"/>
    </location>
</feature>
<feature type="transmembrane region" description="Helical" evidence="7">
    <location>
        <begin position="122"/>
        <end position="139"/>
    </location>
</feature>
<keyword evidence="2" id="KW-0813">Transport</keyword>
<feature type="compositionally biased region" description="Polar residues" evidence="6">
    <location>
        <begin position="45"/>
        <end position="67"/>
    </location>
</feature>
<dbReference type="Proteomes" id="UP001321473">
    <property type="component" value="Unassembled WGS sequence"/>
</dbReference>
<evidence type="ECO:0000256" key="7">
    <source>
        <dbReference type="SAM" id="Phobius"/>
    </source>
</evidence>